<keyword evidence="1" id="KW-0732">Signal</keyword>
<dbReference type="PROSITE" id="PS51257">
    <property type="entry name" value="PROKAR_LIPOPROTEIN"/>
    <property type="match status" value="1"/>
</dbReference>
<dbReference type="KEGG" id="bhl:Bache_1312"/>
<dbReference type="HOGENOM" id="CLU_469021_0_0_10"/>
<gene>
    <name evidence="2" type="ordered locus">Bache_1312</name>
</gene>
<name>E6SU18_BACT6</name>
<sequence>MNKKTFSLFVRRRSVRAIVLLTITVTAMLASCSSEDMTDNSVETLPEGMYPLTFTATQGEVVATPQSRVSENTDGASSKWTGGEVINVAIGAGGLGTATDITCTLKADGSVSTCSKQLYWQNTQSSTVSAWYSNIAGQGTMTNNTVSLDKQNTANGLAYVLKTDEISPKYNTDNGKIALNFKHQLAKVRVKVVKGSYTGDLNVTAVSVNGYTSCTVSNGDVSPSGSLNPIQMKQNGDYWEANLVPGTGALGDVITINADSKSTTCTLASAVTLTAAQMYTYEVTVNQAGPTVITGGQTITESGNYIIKGEFTQGITLNGDNIKLTLDNVTANTDTPIKILSGTPVIKITGTNKFTTKDGTPGIHLDGSDANVEITGDGSESSSLEIKVEGTNNGFPGSGIGSFGSYNSCGNIKISNIKLTVQGGYDWSYDASGAAIGTGAGWSGSCGSITIEKSVVFATALTSAAAIGFGSNDSRGGSIPSITITDSQLNLTVTGEGAGIGFGLNYRNVAQTLGPVKITSSNENESTFFAKERFNVEGYKVGKSSNNYSNQSWEGVTFNGKTLVDGSSNGYK</sequence>
<dbReference type="STRING" id="693979.Bache_1312"/>
<dbReference type="PATRIC" id="fig|693979.3.peg.1392"/>
<dbReference type="Proteomes" id="UP000008630">
    <property type="component" value="Chromosome"/>
</dbReference>
<dbReference type="InterPro" id="IPR042278">
    <property type="entry name" value="Mfa-like_1_N"/>
</dbReference>
<evidence type="ECO:0000313" key="2">
    <source>
        <dbReference type="EMBL" id="ADV43319.1"/>
    </source>
</evidence>
<feature type="chain" id="PRO_5003211097" description="Fimbrillin family protein" evidence="1">
    <location>
        <begin position="30"/>
        <end position="572"/>
    </location>
</feature>
<keyword evidence="3" id="KW-1185">Reference proteome</keyword>
<dbReference type="Pfam" id="PF13149">
    <property type="entry name" value="Mfa_like_1"/>
    <property type="match status" value="1"/>
</dbReference>
<evidence type="ECO:0000256" key="1">
    <source>
        <dbReference type="SAM" id="SignalP"/>
    </source>
</evidence>
<proteinExistence type="predicted"/>
<reference key="1">
    <citation type="submission" date="2010-11" db="EMBL/GenBank/DDBJ databases">
        <title>The complete genome of Bacteroides helcogenes P 36-108.</title>
        <authorList>
            <consortium name="US DOE Joint Genome Institute (JGI-PGF)"/>
            <person name="Lucas S."/>
            <person name="Copeland A."/>
            <person name="Lapidus A."/>
            <person name="Bruce D."/>
            <person name="Goodwin L."/>
            <person name="Pitluck S."/>
            <person name="Kyrpides N."/>
            <person name="Mavromatis K."/>
            <person name="Ivanova N."/>
            <person name="Zeytun A."/>
            <person name="Brettin T."/>
            <person name="Detter J.C."/>
            <person name="Tapia R."/>
            <person name="Han C."/>
            <person name="Land M."/>
            <person name="Hauser L."/>
            <person name="Markowitz V."/>
            <person name="Cheng J.-F."/>
            <person name="Hugenholtz P."/>
            <person name="Woyke T."/>
            <person name="Wu D."/>
            <person name="Gronow S."/>
            <person name="Wellnitz S."/>
            <person name="Brambilla E."/>
            <person name="Klenk H.-P."/>
            <person name="Eisen J.A."/>
        </authorList>
    </citation>
    <scope>NUCLEOTIDE SEQUENCE</scope>
    <source>
        <strain>P 36-108</strain>
    </source>
</reference>
<dbReference type="InterPro" id="IPR025049">
    <property type="entry name" value="Mfa-like_1"/>
</dbReference>
<dbReference type="CDD" id="cd13120">
    <property type="entry name" value="BF2867_like_N"/>
    <property type="match status" value="1"/>
</dbReference>
<dbReference type="EMBL" id="CP002352">
    <property type="protein sequence ID" value="ADV43319.1"/>
    <property type="molecule type" value="Genomic_DNA"/>
</dbReference>
<reference evidence="2 3" key="2">
    <citation type="journal article" date="2011" name="Stand. Genomic Sci.">
        <title>Complete genome sequence of Bacteroides helcogenes type strain (P 36-108).</title>
        <authorList>
            <person name="Pati A."/>
            <person name="Gronow S."/>
            <person name="Zeytun A."/>
            <person name="Lapidus A."/>
            <person name="Nolan M."/>
            <person name="Hammon N."/>
            <person name="Deshpande S."/>
            <person name="Cheng J.F."/>
            <person name="Tapia R."/>
            <person name="Han C."/>
            <person name="Goodwin L."/>
            <person name="Pitluck S."/>
            <person name="Liolios K."/>
            <person name="Pagani I."/>
            <person name="Ivanova N."/>
            <person name="Mavromatis K."/>
            <person name="Chen A."/>
            <person name="Palaniappan K."/>
            <person name="Land M."/>
            <person name="Hauser L."/>
            <person name="Chang Y.J."/>
            <person name="Jeffries C.D."/>
            <person name="Detter J.C."/>
            <person name="Brambilla E."/>
            <person name="Rohde M."/>
            <person name="Goker M."/>
            <person name="Woyke T."/>
            <person name="Bristow J."/>
            <person name="Eisen J.A."/>
            <person name="Markowitz V."/>
            <person name="Hugenholtz P."/>
            <person name="Kyrpides N.C."/>
            <person name="Klenk H.P."/>
            <person name="Lucas S."/>
        </authorList>
    </citation>
    <scope>NUCLEOTIDE SEQUENCE [LARGE SCALE GENOMIC DNA]</scope>
    <source>
        <strain evidence="3">ATCC 35417 / DSM 20613 / JCM 6297 / CCUG 15421 / P 36-108</strain>
    </source>
</reference>
<organism evidence="2 3">
    <name type="scientific">Bacteroides helcogenes (strain ATCC 35417 / DSM 20613 / JCM 6297 / CCUG 15421 / P 36-108)</name>
    <dbReference type="NCBI Taxonomy" id="693979"/>
    <lineage>
        <taxon>Bacteria</taxon>
        <taxon>Pseudomonadati</taxon>
        <taxon>Bacteroidota</taxon>
        <taxon>Bacteroidia</taxon>
        <taxon>Bacteroidales</taxon>
        <taxon>Bacteroidaceae</taxon>
        <taxon>Bacteroides</taxon>
    </lineage>
</organism>
<dbReference type="RefSeq" id="WP_013546913.1">
    <property type="nucleotide sequence ID" value="NC_014933.1"/>
</dbReference>
<dbReference type="OrthoDB" id="1099119at2"/>
<protein>
    <recommendedName>
        <fullName evidence="4">Fimbrillin family protein</fullName>
    </recommendedName>
</protein>
<evidence type="ECO:0008006" key="4">
    <source>
        <dbReference type="Google" id="ProtNLM"/>
    </source>
</evidence>
<dbReference type="AlphaFoldDB" id="E6SU18"/>
<feature type="signal peptide" evidence="1">
    <location>
        <begin position="1"/>
        <end position="29"/>
    </location>
</feature>
<evidence type="ECO:0000313" key="3">
    <source>
        <dbReference type="Proteomes" id="UP000008630"/>
    </source>
</evidence>
<dbReference type="Gene3D" id="2.60.40.2620">
    <property type="entry name" value="Fimbrillin-like"/>
    <property type="match status" value="1"/>
</dbReference>
<accession>E6SU18</accession>
<dbReference type="eggNOG" id="ENOG502ZCZ1">
    <property type="taxonomic scope" value="Bacteria"/>
</dbReference>